<sequence length="128" mass="13194">MKLLVLLQVLAVVLSDPVFPQQSEGSGELQKSDQETDTPPASGVTEPPASVVTEPPASVVTEPPASVVTEPPASVVVTEPPASVDETTISRAVAEPPASVDEVLTEKQTSTQVHTELIGDGNATVTNE</sequence>
<feature type="non-terminal residue" evidence="3">
    <location>
        <position position="128"/>
    </location>
</feature>
<dbReference type="EMBL" id="JASPKZ010004202">
    <property type="protein sequence ID" value="KAJ9590586.1"/>
    <property type="molecule type" value="Genomic_DNA"/>
</dbReference>
<dbReference type="Proteomes" id="UP001233999">
    <property type="component" value="Unassembled WGS sequence"/>
</dbReference>
<evidence type="ECO:0000256" key="1">
    <source>
        <dbReference type="SAM" id="MobiDB-lite"/>
    </source>
</evidence>
<reference evidence="3" key="2">
    <citation type="submission" date="2023-05" db="EMBL/GenBank/DDBJ databases">
        <authorList>
            <person name="Fouks B."/>
        </authorList>
    </citation>
    <scope>NUCLEOTIDE SEQUENCE</scope>
    <source>
        <strain evidence="3">Stay&amp;Tobe</strain>
        <tissue evidence="3">Testes</tissue>
    </source>
</reference>
<proteinExistence type="predicted"/>
<reference evidence="3" key="1">
    <citation type="journal article" date="2023" name="IScience">
        <title>Live-bearing cockroach genome reveals convergent evolutionary mechanisms linked to viviparity in insects and beyond.</title>
        <authorList>
            <person name="Fouks B."/>
            <person name="Harrison M.C."/>
            <person name="Mikhailova A.A."/>
            <person name="Marchal E."/>
            <person name="English S."/>
            <person name="Carruthers M."/>
            <person name="Jennings E.C."/>
            <person name="Chiamaka E.L."/>
            <person name="Frigard R.A."/>
            <person name="Pippel M."/>
            <person name="Attardo G.M."/>
            <person name="Benoit J.B."/>
            <person name="Bornberg-Bauer E."/>
            <person name="Tobe S.S."/>
        </authorList>
    </citation>
    <scope>NUCLEOTIDE SEQUENCE</scope>
    <source>
        <strain evidence="3">Stay&amp;Tobe</strain>
    </source>
</reference>
<evidence type="ECO:0000256" key="2">
    <source>
        <dbReference type="SAM" id="SignalP"/>
    </source>
</evidence>
<feature type="region of interest" description="Disordered" evidence="1">
    <location>
        <begin position="18"/>
        <end position="82"/>
    </location>
</feature>
<organism evidence="3 4">
    <name type="scientific">Diploptera punctata</name>
    <name type="common">Pacific beetle cockroach</name>
    <dbReference type="NCBI Taxonomy" id="6984"/>
    <lineage>
        <taxon>Eukaryota</taxon>
        <taxon>Metazoa</taxon>
        <taxon>Ecdysozoa</taxon>
        <taxon>Arthropoda</taxon>
        <taxon>Hexapoda</taxon>
        <taxon>Insecta</taxon>
        <taxon>Pterygota</taxon>
        <taxon>Neoptera</taxon>
        <taxon>Polyneoptera</taxon>
        <taxon>Dictyoptera</taxon>
        <taxon>Blattodea</taxon>
        <taxon>Blaberoidea</taxon>
        <taxon>Blaberidae</taxon>
        <taxon>Diplopterinae</taxon>
        <taxon>Diploptera</taxon>
    </lineage>
</organism>
<keyword evidence="2" id="KW-0732">Signal</keyword>
<comment type="caution">
    <text evidence="3">The sequence shown here is derived from an EMBL/GenBank/DDBJ whole genome shotgun (WGS) entry which is preliminary data.</text>
</comment>
<gene>
    <name evidence="3" type="ORF">L9F63_016355</name>
</gene>
<accession>A0AAD8A1D7</accession>
<name>A0AAD8A1D7_DIPPU</name>
<protein>
    <submittedName>
        <fullName evidence="3">Uncharacterized protein</fullName>
    </submittedName>
</protein>
<evidence type="ECO:0000313" key="3">
    <source>
        <dbReference type="EMBL" id="KAJ9590586.1"/>
    </source>
</evidence>
<keyword evidence="4" id="KW-1185">Reference proteome</keyword>
<feature type="signal peptide" evidence="2">
    <location>
        <begin position="1"/>
        <end position="15"/>
    </location>
</feature>
<dbReference type="AlphaFoldDB" id="A0AAD8A1D7"/>
<feature type="chain" id="PRO_5042054823" evidence="2">
    <location>
        <begin position="16"/>
        <end position="128"/>
    </location>
</feature>
<evidence type="ECO:0000313" key="4">
    <source>
        <dbReference type="Proteomes" id="UP001233999"/>
    </source>
</evidence>